<sequence>MSTPLFLSSFFAGIVCAASLPALASESVLLKEPDPKLGLEISSSTAAEGGVAETSSSAGHTTQSISITRERLIRRTMRPDGIGGVVSYHILRDAIHTSINGTSTSKTGDLEGKTATAGKNGAGNWSFSLPEASVYGEAAKDLEMLGAFENRKWLPGRKVAIGETWNFNPTFIRRALQRDVPNPQVIGIMKLRKVDKAPDGSDQAIIDCFIRGGGEKTMSDGSVADAETGLAGTLTVNLDQPGRMRLYLSGRLNTGTVKGGETARAIVPLNMSVKINPLPLAPPTP</sequence>
<proteinExistence type="predicted"/>
<dbReference type="Proteomes" id="UP001596472">
    <property type="component" value="Unassembled WGS sequence"/>
</dbReference>
<feature type="chain" id="PRO_5047540794" description="DUF3108 domain-containing protein" evidence="1">
    <location>
        <begin position="25"/>
        <end position="285"/>
    </location>
</feature>
<evidence type="ECO:0008006" key="4">
    <source>
        <dbReference type="Google" id="ProtNLM"/>
    </source>
</evidence>
<evidence type="ECO:0000256" key="1">
    <source>
        <dbReference type="SAM" id="SignalP"/>
    </source>
</evidence>
<reference evidence="3" key="1">
    <citation type="journal article" date="2019" name="Int. J. Syst. Evol. Microbiol.">
        <title>The Global Catalogue of Microorganisms (GCM) 10K type strain sequencing project: providing services to taxonomists for standard genome sequencing and annotation.</title>
        <authorList>
            <consortium name="The Broad Institute Genomics Platform"/>
            <consortium name="The Broad Institute Genome Sequencing Center for Infectious Disease"/>
            <person name="Wu L."/>
            <person name="Ma J."/>
        </authorList>
    </citation>
    <scope>NUCLEOTIDE SEQUENCE [LARGE SCALE GENOMIC DNA]</scope>
    <source>
        <strain evidence="3">CGMCC 4.1467</strain>
    </source>
</reference>
<gene>
    <name evidence="2" type="ORF">ACFQY0_18430</name>
</gene>
<accession>A0ABW2L9W3</accession>
<evidence type="ECO:0000313" key="2">
    <source>
        <dbReference type="EMBL" id="MFC7339177.1"/>
    </source>
</evidence>
<keyword evidence="3" id="KW-1185">Reference proteome</keyword>
<feature type="signal peptide" evidence="1">
    <location>
        <begin position="1"/>
        <end position="24"/>
    </location>
</feature>
<dbReference type="RefSeq" id="WP_379715488.1">
    <property type="nucleotide sequence ID" value="NZ_JBHTBS010000013.1"/>
</dbReference>
<comment type="caution">
    <text evidence="2">The sequence shown here is derived from an EMBL/GenBank/DDBJ whole genome shotgun (WGS) entry which is preliminary data.</text>
</comment>
<name>A0ABW2L9W3_9BACT</name>
<protein>
    <recommendedName>
        <fullName evidence="4">DUF3108 domain-containing protein</fullName>
    </recommendedName>
</protein>
<organism evidence="2 3">
    <name type="scientific">Haloferula chungangensis</name>
    <dbReference type="NCBI Taxonomy" id="1048331"/>
    <lineage>
        <taxon>Bacteria</taxon>
        <taxon>Pseudomonadati</taxon>
        <taxon>Verrucomicrobiota</taxon>
        <taxon>Verrucomicrobiia</taxon>
        <taxon>Verrucomicrobiales</taxon>
        <taxon>Verrucomicrobiaceae</taxon>
        <taxon>Haloferula</taxon>
    </lineage>
</organism>
<keyword evidence="1" id="KW-0732">Signal</keyword>
<evidence type="ECO:0000313" key="3">
    <source>
        <dbReference type="Proteomes" id="UP001596472"/>
    </source>
</evidence>
<dbReference type="EMBL" id="JBHTBS010000013">
    <property type="protein sequence ID" value="MFC7339177.1"/>
    <property type="molecule type" value="Genomic_DNA"/>
</dbReference>